<gene>
    <name evidence="6" type="ORF">EWM62_10445</name>
</gene>
<dbReference type="Gene3D" id="2.60.40.1120">
    <property type="entry name" value="Carboxypeptidase-like, regulatory domain"/>
    <property type="match status" value="1"/>
</dbReference>
<dbReference type="Proteomes" id="UP000293331">
    <property type="component" value="Unassembled WGS sequence"/>
</dbReference>
<evidence type="ECO:0000256" key="2">
    <source>
        <dbReference type="ARBA" id="ARBA00023136"/>
    </source>
</evidence>
<dbReference type="GO" id="GO:0009279">
    <property type="term" value="C:cell outer membrane"/>
    <property type="evidence" value="ECO:0007669"/>
    <property type="project" value="UniProtKB-SubCell"/>
</dbReference>
<dbReference type="InterPro" id="IPR036942">
    <property type="entry name" value="Beta-barrel_TonB_sf"/>
</dbReference>
<evidence type="ECO:0000256" key="4">
    <source>
        <dbReference type="SAM" id="SignalP"/>
    </source>
</evidence>
<dbReference type="Pfam" id="PF14905">
    <property type="entry name" value="OMP_b-brl_3"/>
    <property type="match status" value="1"/>
</dbReference>
<evidence type="ECO:0000256" key="1">
    <source>
        <dbReference type="ARBA" id="ARBA00004442"/>
    </source>
</evidence>
<dbReference type="SUPFAM" id="SSF56935">
    <property type="entry name" value="Porins"/>
    <property type="match status" value="1"/>
</dbReference>
<keyword evidence="3" id="KW-0998">Cell outer membrane</keyword>
<keyword evidence="6" id="KW-0675">Receptor</keyword>
<dbReference type="Gene3D" id="2.40.170.20">
    <property type="entry name" value="TonB-dependent receptor, beta-barrel domain"/>
    <property type="match status" value="1"/>
</dbReference>
<dbReference type="EMBL" id="SEWG01000004">
    <property type="protein sequence ID" value="RYU89957.1"/>
    <property type="molecule type" value="Genomic_DNA"/>
</dbReference>
<accession>A0A4Q5LK78</accession>
<reference evidence="6 7" key="1">
    <citation type="submission" date="2019-02" db="EMBL/GenBank/DDBJ databases">
        <title>Bacterial novel species Mucilaginibacter sp. 17JY9-4 isolated from soil.</title>
        <authorList>
            <person name="Jung H.-Y."/>
        </authorList>
    </citation>
    <scope>NUCLEOTIDE SEQUENCE [LARGE SCALE GENOMIC DNA]</scope>
    <source>
        <strain evidence="6 7">17JY9-4</strain>
    </source>
</reference>
<comment type="caution">
    <text evidence="6">The sequence shown here is derived from an EMBL/GenBank/DDBJ whole genome shotgun (WGS) entry which is preliminary data.</text>
</comment>
<dbReference type="OrthoDB" id="606851at2"/>
<dbReference type="InterPro" id="IPR041700">
    <property type="entry name" value="OMP_b-brl_3"/>
</dbReference>
<evidence type="ECO:0000313" key="7">
    <source>
        <dbReference type="Proteomes" id="UP000293331"/>
    </source>
</evidence>
<feature type="signal peptide" evidence="4">
    <location>
        <begin position="1"/>
        <end position="22"/>
    </location>
</feature>
<feature type="chain" id="PRO_5020284543" evidence="4">
    <location>
        <begin position="23"/>
        <end position="809"/>
    </location>
</feature>
<dbReference type="AlphaFoldDB" id="A0A4Q5LK78"/>
<sequence>MISFKTAVSFILLNLCALSAFCQQGNSHDFFIAVLNEKSQPAEAATVKLQKDNTTLLTAITDVKGVAHFKALKPGTYTFLVSYTGYQPQTTQAYQIPGKITSATVTLKTASTSLNEVSVVANTPPIRHQQGKVILEVAASVTNTGLTVLEVLEKSPGVMVDKNGGISLNGKGGVLVMIDNKPTYLSGADLNNLLTSMSSTQVAQIELIANPTARYDANGNAGIINIKTKKNNIKGFNGSFTTALGQGIYPKNTNSLVLNYRVGKVNTFFNYNVNYVEYMMDIYALRKYYDPNGTLTAMLDQYSYLPGNSFNNTIKTGLDYYISPKTTIGFAVSGTTVKRNSSNRASANWQNPQGVTDSAINTTNESRNRFKYGAINVNLRHTISASQELEVNADYLNYDIKADQTFENQLIAPNGYREMSRGNIPTGIKIGSGKADYTLKLNKTDALAFGWKSSFTNTDNLAAYENLVGSNWEDDNTKTNHFIYKENIHALYGTLDKKIGKISGQVGLRYEYTGYDAHQTGNAIQADSSFSRNYSQFFPSGYLSYQADSLNSFTLTAGRRIDRPPFQLLNPFYAIINKYTYSTGNPFLLPQLSWNFELSHNYKELLTTTASYSRIGNYFSQIFLSAPNDDAILLYTQGNVGSTYNLGLSTTLVTSPVKWWSVTAQALYNHKQLRGFNGNSFTTEIDQLNVNVNNQFGLGKYTAELSGFYTTKARNDVQELLYPTGQVSVGLSRPIFGKKGTLRFSARDLFYTNAMEGFTSFPNATEYFLLHRDTRVYTLSFTYRFGKSYKTTKRPGSSATDEMERVGNG</sequence>
<protein>
    <submittedName>
        <fullName evidence="6">TonB-dependent receptor</fullName>
    </submittedName>
</protein>
<organism evidence="6 7">
    <name type="scientific">Mucilaginibacter terrigena</name>
    <dbReference type="NCBI Taxonomy" id="2492395"/>
    <lineage>
        <taxon>Bacteria</taxon>
        <taxon>Pseudomonadati</taxon>
        <taxon>Bacteroidota</taxon>
        <taxon>Sphingobacteriia</taxon>
        <taxon>Sphingobacteriales</taxon>
        <taxon>Sphingobacteriaceae</taxon>
        <taxon>Mucilaginibacter</taxon>
    </lineage>
</organism>
<dbReference type="PANTHER" id="PTHR40980">
    <property type="entry name" value="PLUG DOMAIN-CONTAINING PROTEIN"/>
    <property type="match status" value="1"/>
</dbReference>
<dbReference type="PANTHER" id="PTHR40980:SF4">
    <property type="entry name" value="TONB-DEPENDENT RECEPTOR-LIKE BETA-BARREL DOMAIN-CONTAINING PROTEIN"/>
    <property type="match status" value="1"/>
</dbReference>
<proteinExistence type="predicted"/>
<evidence type="ECO:0000313" key="6">
    <source>
        <dbReference type="EMBL" id="RYU89957.1"/>
    </source>
</evidence>
<dbReference type="Pfam" id="PF13620">
    <property type="entry name" value="CarboxypepD_reg"/>
    <property type="match status" value="1"/>
</dbReference>
<dbReference type="InterPro" id="IPR037066">
    <property type="entry name" value="Plug_dom_sf"/>
</dbReference>
<dbReference type="InterPro" id="IPR008969">
    <property type="entry name" value="CarboxyPept-like_regulatory"/>
</dbReference>
<dbReference type="RefSeq" id="WP_129876616.1">
    <property type="nucleotide sequence ID" value="NZ_SEWG01000004.1"/>
</dbReference>
<evidence type="ECO:0000256" key="3">
    <source>
        <dbReference type="ARBA" id="ARBA00023237"/>
    </source>
</evidence>
<comment type="subcellular location">
    <subcellularLocation>
        <location evidence="1">Cell outer membrane</location>
    </subcellularLocation>
</comment>
<name>A0A4Q5LK78_9SPHI</name>
<evidence type="ECO:0000259" key="5">
    <source>
        <dbReference type="Pfam" id="PF14905"/>
    </source>
</evidence>
<feature type="domain" description="Outer membrane protein beta-barrel" evidence="5">
    <location>
        <begin position="386"/>
        <end position="783"/>
    </location>
</feature>
<dbReference type="SUPFAM" id="SSF49464">
    <property type="entry name" value="Carboxypeptidase regulatory domain-like"/>
    <property type="match status" value="1"/>
</dbReference>
<keyword evidence="2" id="KW-0472">Membrane</keyword>
<dbReference type="Gene3D" id="2.170.130.10">
    <property type="entry name" value="TonB-dependent receptor, plug domain"/>
    <property type="match status" value="1"/>
</dbReference>
<keyword evidence="7" id="KW-1185">Reference proteome</keyword>
<keyword evidence="4" id="KW-0732">Signal</keyword>